<dbReference type="AlphaFoldDB" id="A0A915NCP8"/>
<keyword evidence="2" id="KW-1185">Reference proteome</keyword>
<protein>
    <submittedName>
        <fullName evidence="3">Uncharacterized protein</fullName>
    </submittedName>
</protein>
<evidence type="ECO:0000313" key="2">
    <source>
        <dbReference type="Proteomes" id="UP000887561"/>
    </source>
</evidence>
<evidence type="ECO:0000313" key="3">
    <source>
        <dbReference type="WBParaSite" id="scaffold8971_cov215.g13542"/>
    </source>
</evidence>
<name>A0A915NCP8_MELJA</name>
<sequence length="377" mass="42889">MNSNGLLFVPSQTTPSGTEATSSHFGMSKQQKLGNQQISRSLFALEFLPQGEDEFSYCEDGDEDISDISCCFFNEKEGYTNIVETNIIQDIPQNMEEEHRLIEAGKFFRNEDRKCSNILWSFDSPPSASTCSTPGTPSSPQKLHQNNSFILAALNIKQHQLKEENEATNNIQFSPQIHKPTNKYQEKEVKVNKIIGINQQQSFGMHNGFPVLPCSPMASPTGGLTMGTPIFRNQSIKKENQECSSKQNNQFIQQKQKLGNIKKIFERKITIRRHFSSINCPSSKLNRQKTQNHHKLSWPLLKTDNSALNLERKSFAQKVFEMFKQAEWAAEAATTTLAGSVIPPLREFNLRAELFWLKSAMKESMHSMFRMQVIINN</sequence>
<dbReference type="WBParaSite" id="scaffold8971_cov215.g13542">
    <property type="protein sequence ID" value="scaffold8971_cov215.g13542"/>
    <property type="gene ID" value="scaffold8971_cov215.g13542"/>
</dbReference>
<proteinExistence type="predicted"/>
<feature type="region of interest" description="Disordered" evidence="1">
    <location>
        <begin position="1"/>
        <end position="30"/>
    </location>
</feature>
<dbReference type="Proteomes" id="UP000887561">
    <property type="component" value="Unplaced"/>
</dbReference>
<organism evidence="2 3">
    <name type="scientific">Meloidogyne javanica</name>
    <name type="common">Root-knot nematode worm</name>
    <dbReference type="NCBI Taxonomy" id="6303"/>
    <lineage>
        <taxon>Eukaryota</taxon>
        <taxon>Metazoa</taxon>
        <taxon>Ecdysozoa</taxon>
        <taxon>Nematoda</taxon>
        <taxon>Chromadorea</taxon>
        <taxon>Rhabditida</taxon>
        <taxon>Tylenchina</taxon>
        <taxon>Tylenchomorpha</taxon>
        <taxon>Tylenchoidea</taxon>
        <taxon>Meloidogynidae</taxon>
        <taxon>Meloidogyninae</taxon>
        <taxon>Meloidogyne</taxon>
        <taxon>Meloidogyne incognita group</taxon>
    </lineage>
</organism>
<evidence type="ECO:0000256" key="1">
    <source>
        <dbReference type="SAM" id="MobiDB-lite"/>
    </source>
</evidence>
<accession>A0A915NCP8</accession>
<reference evidence="3" key="1">
    <citation type="submission" date="2022-11" db="UniProtKB">
        <authorList>
            <consortium name="WormBaseParasite"/>
        </authorList>
    </citation>
    <scope>IDENTIFICATION</scope>
</reference>